<keyword evidence="2" id="KW-0678">Repressor</keyword>
<feature type="binding site" evidence="8">
    <location>
        <position position="83"/>
    </location>
    <ligand>
        <name>Fe cation</name>
        <dbReference type="ChEBI" id="CHEBI:24875"/>
    </ligand>
</feature>
<comment type="cofactor">
    <cofactor evidence="8">
        <name>Mn(2+)</name>
        <dbReference type="ChEBI" id="CHEBI:29035"/>
    </cofactor>
    <cofactor evidence="8">
        <name>Fe(2+)</name>
        <dbReference type="ChEBI" id="CHEBI:29033"/>
    </cofactor>
    <text evidence="8">Binds 1 Mn(2+) or Fe(2+) ion per subunit.</text>
</comment>
<dbReference type="InterPro" id="IPR002481">
    <property type="entry name" value="FUR"/>
</dbReference>
<dbReference type="Gene3D" id="3.30.1490.190">
    <property type="match status" value="1"/>
</dbReference>
<dbReference type="InterPro" id="IPR043135">
    <property type="entry name" value="Fur_C"/>
</dbReference>
<keyword evidence="3 7" id="KW-0862">Zinc</keyword>
<dbReference type="GO" id="GO:0008270">
    <property type="term" value="F:zinc ion binding"/>
    <property type="evidence" value="ECO:0007669"/>
    <property type="project" value="TreeGrafter"/>
</dbReference>
<evidence type="ECO:0000313" key="9">
    <source>
        <dbReference type="EMBL" id="QNN61360.1"/>
    </source>
</evidence>
<feature type="binding site" evidence="8">
    <location>
        <position position="121"/>
    </location>
    <ligand>
        <name>Fe cation</name>
        <dbReference type="ChEBI" id="CHEBI:24875"/>
    </ligand>
</feature>
<dbReference type="GO" id="GO:0000976">
    <property type="term" value="F:transcription cis-regulatory region binding"/>
    <property type="evidence" value="ECO:0007669"/>
    <property type="project" value="TreeGrafter"/>
</dbReference>
<accession>A0A7G9S0I5</accession>
<evidence type="ECO:0000256" key="5">
    <source>
        <dbReference type="ARBA" id="ARBA00023125"/>
    </source>
</evidence>
<dbReference type="InterPro" id="IPR036390">
    <property type="entry name" value="WH_DNA-bd_sf"/>
</dbReference>
<keyword evidence="6" id="KW-0804">Transcription</keyword>
<name>A0A7G9S0I5_9FIRM</name>
<keyword evidence="5" id="KW-0238">DNA-binding</keyword>
<proteinExistence type="inferred from homology"/>
<reference evidence="9 10" key="1">
    <citation type="submission" date="2020-08" db="EMBL/GenBank/DDBJ databases">
        <title>Genome sequence of Erysipelothrix inopinata DSM 15511T.</title>
        <authorList>
            <person name="Hyun D.-W."/>
            <person name="Bae J.-W."/>
        </authorList>
    </citation>
    <scope>NUCLEOTIDE SEQUENCE [LARGE SCALE GENOMIC DNA]</scope>
    <source>
        <strain evidence="9 10">DSM 15511</strain>
    </source>
</reference>
<dbReference type="GO" id="GO:0045892">
    <property type="term" value="P:negative regulation of DNA-templated transcription"/>
    <property type="evidence" value="ECO:0007669"/>
    <property type="project" value="TreeGrafter"/>
</dbReference>
<evidence type="ECO:0000256" key="3">
    <source>
        <dbReference type="ARBA" id="ARBA00022833"/>
    </source>
</evidence>
<feature type="binding site" evidence="7">
    <location>
        <position position="129"/>
    </location>
    <ligand>
        <name>Zn(2+)</name>
        <dbReference type="ChEBI" id="CHEBI:29105"/>
    </ligand>
</feature>
<dbReference type="PANTHER" id="PTHR33202">
    <property type="entry name" value="ZINC UPTAKE REGULATION PROTEIN"/>
    <property type="match status" value="1"/>
</dbReference>
<evidence type="ECO:0000256" key="6">
    <source>
        <dbReference type="ARBA" id="ARBA00023163"/>
    </source>
</evidence>
<feature type="binding site" evidence="7">
    <location>
        <position position="89"/>
    </location>
    <ligand>
        <name>Zn(2+)</name>
        <dbReference type="ChEBI" id="CHEBI:29105"/>
    </ligand>
</feature>
<dbReference type="Gene3D" id="1.10.10.10">
    <property type="entry name" value="Winged helix-like DNA-binding domain superfamily/Winged helix DNA-binding domain"/>
    <property type="match status" value="1"/>
</dbReference>
<evidence type="ECO:0000256" key="4">
    <source>
        <dbReference type="ARBA" id="ARBA00023015"/>
    </source>
</evidence>
<dbReference type="Proteomes" id="UP000515928">
    <property type="component" value="Chromosome"/>
</dbReference>
<protein>
    <submittedName>
        <fullName evidence="9">Transcriptional repressor</fullName>
    </submittedName>
</protein>
<dbReference type="GO" id="GO:1900376">
    <property type="term" value="P:regulation of secondary metabolite biosynthetic process"/>
    <property type="evidence" value="ECO:0007669"/>
    <property type="project" value="TreeGrafter"/>
</dbReference>
<evidence type="ECO:0000256" key="2">
    <source>
        <dbReference type="ARBA" id="ARBA00022491"/>
    </source>
</evidence>
<comment type="similarity">
    <text evidence="1">Belongs to the Fur family.</text>
</comment>
<dbReference type="PANTHER" id="PTHR33202:SF7">
    <property type="entry name" value="FERRIC UPTAKE REGULATION PROTEIN"/>
    <property type="match status" value="1"/>
</dbReference>
<dbReference type="SUPFAM" id="SSF46785">
    <property type="entry name" value="Winged helix' DNA-binding domain"/>
    <property type="match status" value="1"/>
</dbReference>
<organism evidence="9 10">
    <name type="scientific">Erysipelothrix inopinata</name>
    <dbReference type="NCBI Taxonomy" id="225084"/>
    <lineage>
        <taxon>Bacteria</taxon>
        <taxon>Bacillati</taxon>
        <taxon>Bacillota</taxon>
        <taxon>Erysipelotrichia</taxon>
        <taxon>Erysipelotrichales</taxon>
        <taxon>Erysipelotrichaceae</taxon>
        <taxon>Erysipelothrix</taxon>
    </lineage>
</organism>
<dbReference type="EMBL" id="CP060715">
    <property type="protein sequence ID" value="QNN61360.1"/>
    <property type="molecule type" value="Genomic_DNA"/>
</dbReference>
<feature type="binding site" evidence="7">
    <location>
        <position position="92"/>
    </location>
    <ligand>
        <name>Zn(2+)</name>
        <dbReference type="ChEBI" id="CHEBI:29105"/>
    </ligand>
</feature>
<evidence type="ECO:0000256" key="8">
    <source>
        <dbReference type="PIRSR" id="PIRSR602481-2"/>
    </source>
</evidence>
<comment type="cofactor">
    <cofactor evidence="7">
        <name>Zn(2+)</name>
        <dbReference type="ChEBI" id="CHEBI:29105"/>
    </cofactor>
    <text evidence="7">Binds 1 zinc ion per subunit.</text>
</comment>
<keyword evidence="7" id="KW-0479">Metal-binding</keyword>
<evidence type="ECO:0000256" key="7">
    <source>
        <dbReference type="PIRSR" id="PIRSR602481-1"/>
    </source>
</evidence>
<keyword evidence="4" id="KW-0805">Transcription regulation</keyword>
<keyword evidence="10" id="KW-1185">Reference proteome</keyword>
<keyword evidence="8" id="KW-0408">Iron</keyword>
<evidence type="ECO:0000256" key="1">
    <source>
        <dbReference type="ARBA" id="ARBA00007957"/>
    </source>
</evidence>
<evidence type="ECO:0000313" key="10">
    <source>
        <dbReference type="Proteomes" id="UP000515928"/>
    </source>
</evidence>
<sequence>MEIKEELKAYGIKSTKQREAILEILKSSHLPLTINQIRDRLDIEMDLSTIYRVLDVFEAKGIITKTVPLEPAQSVYDYQRHIHKHHLICTQCGKILVIEGCPLHDYEEKVAKNTNYIIQRHQLEIYGICPECQSKL</sequence>
<dbReference type="Pfam" id="PF01475">
    <property type="entry name" value="FUR"/>
    <property type="match status" value="1"/>
</dbReference>
<dbReference type="KEGG" id="eio:H9L01_03050"/>
<dbReference type="CDD" id="cd07153">
    <property type="entry name" value="Fur_like"/>
    <property type="match status" value="1"/>
</dbReference>
<dbReference type="RefSeq" id="WP_187534560.1">
    <property type="nucleotide sequence ID" value="NZ_CBCSHU010000006.1"/>
</dbReference>
<feature type="binding site" evidence="7">
    <location>
        <position position="132"/>
    </location>
    <ligand>
        <name>Zn(2+)</name>
        <dbReference type="ChEBI" id="CHEBI:29105"/>
    </ligand>
</feature>
<dbReference type="AlphaFoldDB" id="A0A7G9S0I5"/>
<dbReference type="GO" id="GO:0003700">
    <property type="term" value="F:DNA-binding transcription factor activity"/>
    <property type="evidence" value="ECO:0007669"/>
    <property type="project" value="InterPro"/>
</dbReference>
<gene>
    <name evidence="9" type="ORF">H9L01_03050</name>
</gene>
<dbReference type="InterPro" id="IPR036388">
    <property type="entry name" value="WH-like_DNA-bd_sf"/>
</dbReference>